<protein>
    <recommendedName>
        <fullName evidence="6">Collagen triple helix repeat protein</fullName>
    </recommendedName>
</protein>
<feature type="compositionally biased region" description="Basic and acidic residues" evidence="1">
    <location>
        <begin position="107"/>
        <end position="146"/>
    </location>
</feature>
<dbReference type="EMBL" id="KC310805">
    <property type="protein sequence ID" value="AGK86673.1"/>
    <property type="molecule type" value="Genomic_DNA"/>
</dbReference>
<reference evidence="2 5" key="1">
    <citation type="submission" date="2010-12" db="EMBL/GenBank/DDBJ databases">
        <title>The Genome Sequence of Synechococcus phage S-CBP42.</title>
        <authorList>
            <consortium name="The Broad Institute Genome Sequencing Platform"/>
            <person name="Henn M.R."/>
            <person name="Chen F."/>
            <person name="Wang K."/>
            <person name="Levin J."/>
            <person name="Malboeuf C."/>
            <person name="Casali M."/>
            <person name="Russ C."/>
            <person name="Lennon N."/>
            <person name="Chapman S.B."/>
            <person name="Erlich R."/>
            <person name="Young S.K."/>
            <person name="Yandava C."/>
            <person name="Zeng Q."/>
            <person name="Alvarado L."/>
            <person name="Anderson S."/>
            <person name="Berlin A."/>
            <person name="Chen Z."/>
            <person name="Freedman E."/>
            <person name="Gellesch M."/>
            <person name="Goldberg J."/>
            <person name="Green L."/>
            <person name="Griggs A."/>
            <person name="Gujja S."/>
            <person name="Heilman E.R."/>
            <person name="Heiman D."/>
            <person name="Hollinger A."/>
            <person name="Howarth C."/>
            <person name="Larson L."/>
            <person name="Mehta T."/>
            <person name="Pearson M."/>
            <person name="Roberts A."/>
            <person name="Ryan E."/>
            <person name="Saif S."/>
            <person name="Shea T."/>
            <person name="Shenoy N."/>
            <person name="Sisk P."/>
            <person name="Stolte C."/>
            <person name="Sykes S."/>
            <person name="White J."/>
            <person name="Haas B."/>
            <person name="Nusbaum C."/>
            <person name="Birren B."/>
        </authorList>
    </citation>
    <scope>NUCLEOTIDE SEQUENCE [LARGE SCALE GENOMIC DNA]</scope>
</reference>
<dbReference type="PANTHER" id="PTHR24637:SF421">
    <property type="entry name" value="CUTICLE COLLAGEN DPY-2"/>
    <property type="match status" value="1"/>
</dbReference>
<sequence>MEIYHVKQRENPFQFHASEFLGDFPTLEHLYELDAKTGALAYVINTGYTYIQARPGDWKQLKAGKGTAGPRGPQGVPGPMGLPGRDGKDGLPGPIGPAGPPGIQGRPGKDGVDGRDGAPGRNGVDGKDGKDGKDGVDGRDGVDGKPGKQGPRGFTGTNGEDGCGWTRGEYDYETGVVTFYSDDGLGFSTGDLRGAPSPWAHMSLEQLANALKPYL</sequence>
<evidence type="ECO:0008006" key="6">
    <source>
        <dbReference type="Google" id="ProtNLM"/>
    </source>
</evidence>
<reference evidence="3 4" key="3">
    <citation type="journal article" date="2015" name="PLoS ONE">
        <title>Comparative Genomic and Phylogenomic Analyses Reveal a Conserved Core Genome Shared by Estuarine and Oceanic Cyanopodoviruses.</title>
        <authorList>
            <person name="Huang S."/>
            <person name="Zhang S."/>
            <person name="Jiao N."/>
            <person name="Chen F."/>
        </authorList>
    </citation>
    <scope>NUCLEOTIDE SEQUENCE [LARGE SCALE GENOMIC DNA]</scope>
</reference>
<organism evidence="2 5">
    <name type="scientific">Synechococcus phage S-CBP42</name>
    <dbReference type="NCBI Taxonomy" id="461711"/>
    <lineage>
        <taxon>Viruses</taxon>
        <taxon>Duplodnaviria</taxon>
        <taxon>Heunggongvirae</taxon>
        <taxon>Uroviricota</taxon>
        <taxon>Caudoviricetes</taxon>
        <taxon>Autographivirales</taxon>
        <taxon>Aegirvirus</taxon>
        <taxon>Aegirvirus SCBP42</taxon>
    </lineage>
</organism>
<dbReference type="GeneID" id="26646378"/>
<dbReference type="InterPro" id="IPR008160">
    <property type="entry name" value="Collagen"/>
</dbReference>
<dbReference type="RefSeq" id="YP_009220206.1">
    <property type="nucleotide sequence ID" value="NC_029031.1"/>
</dbReference>
<feature type="region of interest" description="Disordered" evidence="1">
    <location>
        <begin position="61"/>
        <end position="164"/>
    </location>
</feature>
<keyword evidence="4" id="KW-1185">Reference proteome</keyword>
<evidence type="ECO:0000313" key="4">
    <source>
        <dbReference type="Proteomes" id="UP000030042"/>
    </source>
</evidence>
<dbReference type="KEGG" id="vg:26646378"/>
<gene>
    <name evidence="3" type="ORF">S-CBP42_0021</name>
    <name evidence="2" type="ORF">SXGG_00011</name>
</gene>
<dbReference type="EMBL" id="JF974300">
    <property type="protein sequence ID" value="AET72511.1"/>
    <property type="molecule type" value="Genomic_DNA"/>
</dbReference>
<evidence type="ECO:0000313" key="5">
    <source>
        <dbReference type="Proteomes" id="UP000297398"/>
    </source>
</evidence>
<dbReference type="PANTHER" id="PTHR24637">
    <property type="entry name" value="COLLAGEN"/>
    <property type="match status" value="1"/>
</dbReference>
<accession>G8EYD1</accession>
<proteinExistence type="predicted"/>
<reference evidence="4" key="2">
    <citation type="submission" date="2012-12" db="EMBL/GenBank/DDBJ databases">
        <title>Genomics of marine cyanopodoviruses.</title>
        <authorList>
            <person name="Huang S."/>
            <person name="Chen F."/>
        </authorList>
    </citation>
    <scope>NUCLEOTIDE SEQUENCE [LARGE SCALE GENOMIC DNA]</scope>
</reference>
<evidence type="ECO:0000313" key="3">
    <source>
        <dbReference type="EMBL" id="AGK86673.1"/>
    </source>
</evidence>
<evidence type="ECO:0000313" key="2">
    <source>
        <dbReference type="EMBL" id="AET72511.1"/>
    </source>
</evidence>
<dbReference type="Proteomes" id="UP000030042">
    <property type="component" value="Segment"/>
</dbReference>
<dbReference type="Proteomes" id="UP000297398">
    <property type="component" value="Segment"/>
</dbReference>
<name>G8EYD1_9CAUD</name>
<dbReference type="Pfam" id="PF01391">
    <property type="entry name" value="Collagen"/>
    <property type="match status" value="1"/>
</dbReference>
<evidence type="ECO:0000256" key="1">
    <source>
        <dbReference type="SAM" id="MobiDB-lite"/>
    </source>
</evidence>